<dbReference type="PROSITE" id="PS50893">
    <property type="entry name" value="ABC_TRANSPORTER_2"/>
    <property type="match status" value="2"/>
</dbReference>
<keyword evidence="4" id="KW-0677">Repeat</keyword>
<dbReference type="SUPFAM" id="SSF52540">
    <property type="entry name" value="P-loop containing nucleoside triphosphate hydrolases"/>
    <property type="match status" value="2"/>
</dbReference>
<reference evidence="10" key="1">
    <citation type="submission" date="2020-05" db="EMBL/GenBank/DDBJ databases">
        <authorList>
            <person name="Chiriac C."/>
            <person name="Salcher M."/>
            <person name="Ghai R."/>
            <person name="Kavagutti S V."/>
        </authorList>
    </citation>
    <scope>NUCLEOTIDE SEQUENCE</scope>
</reference>
<evidence type="ECO:0000256" key="2">
    <source>
        <dbReference type="ARBA" id="ARBA00022475"/>
    </source>
</evidence>
<evidence type="ECO:0000256" key="8">
    <source>
        <dbReference type="ARBA" id="ARBA00023136"/>
    </source>
</evidence>
<dbReference type="PANTHER" id="PTHR43790:SF1">
    <property type="entry name" value="XYLOSE IMPORT ATP-BINDING PROTEIN XYLG"/>
    <property type="match status" value="1"/>
</dbReference>
<dbReference type="PROSITE" id="PS00211">
    <property type="entry name" value="ABC_TRANSPORTER_1"/>
    <property type="match status" value="1"/>
</dbReference>
<feature type="domain" description="ABC transporter" evidence="9">
    <location>
        <begin position="9"/>
        <end position="245"/>
    </location>
</feature>
<dbReference type="CDD" id="cd03216">
    <property type="entry name" value="ABC_Carb_Monos_I"/>
    <property type="match status" value="1"/>
</dbReference>
<evidence type="ECO:0000256" key="3">
    <source>
        <dbReference type="ARBA" id="ARBA00022597"/>
    </source>
</evidence>
<name>A0A6J6AKZ1_9ZZZZ</name>
<dbReference type="InterPro" id="IPR027417">
    <property type="entry name" value="P-loop_NTPase"/>
</dbReference>
<evidence type="ECO:0000313" key="11">
    <source>
        <dbReference type="EMBL" id="CAB4622513.1"/>
    </source>
</evidence>
<evidence type="ECO:0000256" key="7">
    <source>
        <dbReference type="ARBA" id="ARBA00022967"/>
    </source>
</evidence>
<keyword evidence="1" id="KW-0813">Transport</keyword>
<evidence type="ECO:0000259" key="9">
    <source>
        <dbReference type="PROSITE" id="PS50893"/>
    </source>
</evidence>
<keyword evidence="3" id="KW-0762">Sugar transport</keyword>
<feature type="domain" description="ABC transporter" evidence="9">
    <location>
        <begin position="257"/>
        <end position="497"/>
    </location>
</feature>
<dbReference type="SMART" id="SM00382">
    <property type="entry name" value="AAA"/>
    <property type="match status" value="2"/>
</dbReference>
<evidence type="ECO:0000256" key="4">
    <source>
        <dbReference type="ARBA" id="ARBA00022737"/>
    </source>
</evidence>
<dbReference type="InterPro" id="IPR003439">
    <property type="entry name" value="ABC_transporter-like_ATP-bd"/>
</dbReference>
<dbReference type="AlphaFoldDB" id="A0A6J6AKZ1"/>
<evidence type="ECO:0000256" key="6">
    <source>
        <dbReference type="ARBA" id="ARBA00022840"/>
    </source>
</evidence>
<sequence>MVTLLTAEYGVENIVKSFGGARALSGVSLSVKGGEVHCIAGENGSGKSTLIKIMSGVHAPDSGLIRLGDKSFTQLSPREAVREGVQVIFQDFSLLPNLTVAENIALPTYILKNSRLLSKKQTNQLATNALDLIGVDIDINAPVADISIASKQLIAIARATNLGVKMLFMDEPTTALTRKEIKRLFEVVEQIKARGVATVFVSHKIDEIQEICNTITILRNGEVVSDGMMKDFKRQGISQAMTGLDVSETRIAPKLKKSNDKVIEVKNLTTKPTFSNVSFSIAPGEILGMTGLLGSGRTELAEAIFGQYPVDSGEVIVDGKPIHLNSSSAALKAGIGYVPPDRLTQGLFLEQSILNNLVAVGIDQYQSSGGRLAKSRLAEAGDRWIKDLRIKTKNPLNPVSSLSGGNQQRVVLAKWLAMNPHLMILNGPTVGVDIGSKREILEIIRDRAQEGMSFLVVSDDIPELIQICHRVIVIKNGQISKEFSEEQLDETVLYKELS</sequence>
<dbReference type="EMBL" id="CAEZVH010000024">
    <property type="protein sequence ID" value="CAB4622513.1"/>
    <property type="molecule type" value="Genomic_DNA"/>
</dbReference>
<dbReference type="EMBL" id="CAEUNI010000029">
    <property type="protein sequence ID" value="CAB4371155.1"/>
    <property type="molecule type" value="Genomic_DNA"/>
</dbReference>
<dbReference type="InterPro" id="IPR003593">
    <property type="entry name" value="AAA+_ATPase"/>
</dbReference>
<organism evidence="10">
    <name type="scientific">freshwater metagenome</name>
    <dbReference type="NCBI Taxonomy" id="449393"/>
    <lineage>
        <taxon>unclassified sequences</taxon>
        <taxon>metagenomes</taxon>
        <taxon>ecological metagenomes</taxon>
    </lineage>
</organism>
<dbReference type="GO" id="GO:0016887">
    <property type="term" value="F:ATP hydrolysis activity"/>
    <property type="evidence" value="ECO:0007669"/>
    <property type="project" value="InterPro"/>
</dbReference>
<evidence type="ECO:0000313" key="10">
    <source>
        <dbReference type="EMBL" id="CAB4371155.1"/>
    </source>
</evidence>
<keyword evidence="6" id="KW-0067">ATP-binding</keyword>
<keyword evidence="2" id="KW-1003">Cell membrane</keyword>
<dbReference type="Gene3D" id="3.40.50.300">
    <property type="entry name" value="P-loop containing nucleotide triphosphate hydrolases"/>
    <property type="match status" value="2"/>
</dbReference>
<dbReference type="Pfam" id="PF00005">
    <property type="entry name" value="ABC_tran"/>
    <property type="match status" value="2"/>
</dbReference>
<protein>
    <submittedName>
        <fullName evidence="10">Unannotated protein</fullName>
    </submittedName>
</protein>
<accession>A0A6J6AKZ1</accession>
<keyword evidence="7" id="KW-1278">Translocase</keyword>
<gene>
    <name evidence="11" type="ORF">UFOPK1951_00338</name>
    <name evidence="10" type="ORF">UFOPK4182_00400</name>
</gene>
<dbReference type="InterPro" id="IPR050107">
    <property type="entry name" value="ABC_carbohydrate_import_ATPase"/>
</dbReference>
<keyword evidence="8" id="KW-0472">Membrane</keyword>
<dbReference type="GO" id="GO:0005524">
    <property type="term" value="F:ATP binding"/>
    <property type="evidence" value="ECO:0007669"/>
    <property type="project" value="UniProtKB-KW"/>
</dbReference>
<evidence type="ECO:0000256" key="1">
    <source>
        <dbReference type="ARBA" id="ARBA00022448"/>
    </source>
</evidence>
<dbReference type="PANTHER" id="PTHR43790">
    <property type="entry name" value="CARBOHYDRATE TRANSPORT ATP-BINDING PROTEIN MG119-RELATED"/>
    <property type="match status" value="1"/>
</dbReference>
<evidence type="ECO:0000256" key="5">
    <source>
        <dbReference type="ARBA" id="ARBA00022741"/>
    </source>
</evidence>
<dbReference type="InterPro" id="IPR017871">
    <property type="entry name" value="ABC_transporter-like_CS"/>
</dbReference>
<keyword evidence="5" id="KW-0547">Nucleotide-binding</keyword>
<proteinExistence type="predicted"/>
<dbReference type="CDD" id="cd03215">
    <property type="entry name" value="ABC_Carb_Monos_II"/>
    <property type="match status" value="1"/>
</dbReference>